<evidence type="ECO:0000256" key="1">
    <source>
        <dbReference type="SAM" id="MobiDB-lite"/>
    </source>
</evidence>
<keyword evidence="2" id="KW-0472">Membrane</keyword>
<keyword evidence="2" id="KW-0812">Transmembrane</keyword>
<name>D6AP60_STRFL</name>
<feature type="region of interest" description="Disordered" evidence="1">
    <location>
        <begin position="61"/>
        <end position="81"/>
    </location>
</feature>
<feature type="region of interest" description="Disordered" evidence="1">
    <location>
        <begin position="1"/>
        <end position="25"/>
    </location>
</feature>
<protein>
    <submittedName>
        <fullName evidence="3">Uncharacterized protein</fullName>
    </submittedName>
</protein>
<keyword evidence="2" id="KW-1133">Transmembrane helix</keyword>
<reference evidence="4" key="2">
    <citation type="submission" date="2008-12" db="EMBL/GenBank/DDBJ databases">
        <title>Annotation of Streptomyces roseosporus strain NRRL 15998.</title>
        <authorList>
            <consortium name="The Broad Institute Genome Sequencing Platform"/>
            <consortium name="Broad Institute Microbial Sequencing Center"/>
            <person name="Fischbach M."/>
            <person name="Ward D."/>
            <person name="Young S."/>
            <person name="Kodira C.D."/>
            <person name="Zeng Q."/>
            <person name="Koehrsen M."/>
            <person name="Godfrey P."/>
            <person name="Alvarado L."/>
            <person name="Berlin A.M."/>
            <person name="Borenstein D."/>
            <person name="Chen Z."/>
            <person name="Engels R."/>
            <person name="Freedman E."/>
            <person name="Gellesch M."/>
            <person name="Goldberg J."/>
            <person name="Griggs A."/>
            <person name="Gujja S."/>
            <person name="Heiman D.I."/>
            <person name="Hepburn T.A."/>
            <person name="Howarth C."/>
            <person name="Jen D."/>
            <person name="Larson L."/>
            <person name="Lewis B."/>
            <person name="Mehta T."/>
            <person name="Park D."/>
            <person name="Pearson M."/>
            <person name="Roberts A."/>
            <person name="Saif S."/>
            <person name="Shea T.D."/>
            <person name="Shenoy N."/>
            <person name="Sisk P."/>
            <person name="Stolte C."/>
            <person name="Sykes S.N."/>
            <person name="Walk T."/>
            <person name="White J."/>
            <person name="Yandava C."/>
            <person name="Straight P."/>
            <person name="Clardy J."/>
            <person name="Hung D."/>
            <person name="Kolter R."/>
            <person name="Mekalanos J."/>
            <person name="Walker S."/>
            <person name="Walsh C.T."/>
            <person name="Wieland B.L.C."/>
            <person name="Ilzarbe M."/>
            <person name="Galagan J."/>
            <person name="Nusbaum C."/>
            <person name="Birren B."/>
        </authorList>
    </citation>
    <scope>NUCLEOTIDE SEQUENCE [LARGE SCALE GENOMIC DNA]</scope>
    <source>
        <strain evidence="4">NRRL 15998</strain>
    </source>
</reference>
<dbReference type="AlphaFoldDB" id="D6AP60"/>
<reference evidence="4" key="1">
    <citation type="submission" date="2008-10" db="EMBL/GenBank/DDBJ databases">
        <authorList>
            <person name="Molnar K."/>
        </authorList>
    </citation>
    <scope>NUCLEOTIDE SEQUENCE [LARGE SCALE GENOMIC DNA]</scope>
    <source>
        <strain evidence="4">NRRL 15998</strain>
    </source>
</reference>
<evidence type="ECO:0000313" key="3">
    <source>
        <dbReference type="EMBL" id="EFE73576.2"/>
    </source>
</evidence>
<feature type="transmembrane region" description="Helical" evidence="2">
    <location>
        <begin position="39"/>
        <end position="59"/>
    </location>
</feature>
<sequence length="152" mass="16625">MVAPVEKPADPPQNEEEPDFWSGCGRETAVRPTRRRTRLLLAVPVAVAALAVPLGVHAARGADSGTETAPPKPEPAGSECRTTVEGSRVVAYCHNPYPSVDLVRLHTECDRWWDVDADGEVVAVEPGRTVRLEDRCWKEVTTAWVSHRPAPL</sequence>
<accession>D6AP60</accession>
<organism evidence="3 4">
    <name type="scientific">Streptomyces filamentosus NRRL 15998</name>
    <dbReference type="NCBI Taxonomy" id="457431"/>
    <lineage>
        <taxon>Bacteria</taxon>
        <taxon>Bacillati</taxon>
        <taxon>Actinomycetota</taxon>
        <taxon>Actinomycetes</taxon>
        <taxon>Kitasatosporales</taxon>
        <taxon>Streptomycetaceae</taxon>
        <taxon>Streptomyces</taxon>
    </lineage>
</organism>
<dbReference type="Proteomes" id="UP000003986">
    <property type="component" value="Unassembled WGS sequence"/>
</dbReference>
<proteinExistence type="predicted"/>
<evidence type="ECO:0000313" key="4">
    <source>
        <dbReference type="Proteomes" id="UP000003986"/>
    </source>
</evidence>
<gene>
    <name evidence="3" type="ORF">SSGG_00942</name>
</gene>
<dbReference type="EMBL" id="DS999644">
    <property type="protein sequence ID" value="EFE73576.2"/>
    <property type="molecule type" value="Genomic_DNA"/>
</dbReference>
<evidence type="ECO:0000256" key="2">
    <source>
        <dbReference type="SAM" id="Phobius"/>
    </source>
</evidence>